<gene>
    <name evidence="2" type="ORF">DOTSEDRAFT_83248</name>
</gene>
<feature type="region of interest" description="Disordered" evidence="1">
    <location>
        <begin position="208"/>
        <end position="242"/>
    </location>
</feature>
<accession>M2YKQ2</accession>
<dbReference type="EMBL" id="KB446545">
    <property type="protein sequence ID" value="EME39551.1"/>
    <property type="molecule type" value="Genomic_DNA"/>
</dbReference>
<evidence type="ECO:0000313" key="2">
    <source>
        <dbReference type="EMBL" id="EME39551.1"/>
    </source>
</evidence>
<protein>
    <submittedName>
        <fullName evidence="2">Uncharacterized protein</fullName>
    </submittedName>
</protein>
<organism evidence="2 3">
    <name type="scientific">Dothistroma septosporum (strain NZE10 / CBS 128990)</name>
    <name type="common">Red band needle blight fungus</name>
    <name type="synonym">Mycosphaerella pini</name>
    <dbReference type="NCBI Taxonomy" id="675120"/>
    <lineage>
        <taxon>Eukaryota</taxon>
        <taxon>Fungi</taxon>
        <taxon>Dikarya</taxon>
        <taxon>Ascomycota</taxon>
        <taxon>Pezizomycotina</taxon>
        <taxon>Dothideomycetes</taxon>
        <taxon>Dothideomycetidae</taxon>
        <taxon>Mycosphaerellales</taxon>
        <taxon>Mycosphaerellaceae</taxon>
        <taxon>Dothistroma</taxon>
    </lineage>
</organism>
<reference evidence="2 3" key="2">
    <citation type="journal article" date="2012" name="PLoS Pathog.">
        <title>Diverse lifestyles and strategies of plant pathogenesis encoded in the genomes of eighteen Dothideomycetes fungi.</title>
        <authorList>
            <person name="Ohm R.A."/>
            <person name="Feau N."/>
            <person name="Henrissat B."/>
            <person name="Schoch C.L."/>
            <person name="Horwitz B.A."/>
            <person name="Barry K.W."/>
            <person name="Condon B.J."/>
            <person name="Copeland A.C."/>
            <person name="Dhillon B."/>
            <person name="Glaser F."/>
            <person name="Hesse C.N."/>
            <person name="Kosti I."/>
            <person name="LaButti K."/>
            <person name="Lindquist E.A."/>
            <person name="Lucas S."/>
            <person name="Salamov A.A."/>
            <person name="Bradshaw R.E."/>
            <person name="Ciuffetti L."/>
            <person name="Hamelin R.C."/>
            <person name="Kema G.H.J."/>
            <person name="Lawrence C."/>
            <person name="Scott J.A."/>
            <person name="Spatafora J.W."/>
            <person name="Turgeon B.G."/>
            <person name="de Wit P.J.G.M."/>
            <person name="Zhong S."/>
            <person name="Goodwin S.B."/>
            <person name="Grigoriev I.V."/>
        </authorList>
    </citation>
    <scope>NUCLEOTIDE SEQUENCE [LARGE SCALE GENOMIC DNA]</scope>
    <source>
        <strain evidence="3">NZE10 / CBS 128990</strain>
    </source>
</reference>
<sequence>MSSSVSLIMSAILKNTFKTASSARSAAVLGQHLARPRCINSQRAEPDRKHTPYYHLREGEGGMYTFPKQIQNIRDAYEEVNAIGTHGCRTCACVYVPLTPTMCFAAHIKAWTSVHGQDGRDTWCPGPEKGEALTQRIVEKLQDSEYANEKATGTYILDGVQQFFKLEEEVRQFDLAEDERAHGFGVDHMSNHRQLFFREKALTTQGWREKSPGEYGWGRTNPDLAGEENLQGRGGSCEGSQRRRRGIAYDSWPQASQHAIACVENRLSTSHVARLRMTFVRQLIEMERELFLMIDDHQIVQSTLYLSADHIVLRSSLNLMTRVAHQQKYTIAWVTTIEVLVSPEDAAEETQRKCMLLGRVSIVEHCPVETLGKTKISVQVCSDQGNDDSKVMPPECPASTSHEIPLGLKELRDDAVMEITESQSDIVLREVLLEQNRPMRLVSCSNDILFQLSTVETRPMHGGIKVEKWPRSCATAGACKPVVCGAAS</sequence>
<dbReference type="OrthoDB" id="73919at2759"/>
<evidence type="ECO:0000313" key="3">
    <source>
        <dbReference type="Proteomes" id="UP000016933"/>
    </source>
</evidence>
<keyword evidence="3" id="KW-1185">Reference proteome</keyword>
<reference evidence="3" key="1">
    <citation type="journal article" date="2012" name="PLoS Genet.">
        <title>The genomes of the fungal plant pathogens Cladosporium fulvum and Dothistroma septosporum reveal adaptation to different hosts and lifestyles but also signatures of common ancestry.</title>
        <authorList>
            <person name="de Wit P.J.G.M."/>
            <person name="van der Burgt A."/>
            <person name="Oekmen B."/>
            <person name="Stergiopoulos I."/>
            <person name="Abd-Elsalam K.A."/>
            <person name="Aerts A.L."/>
            <person name="Bahkali A.H."/>
            <person name="Beenen H.G."/>
            <person name="Chettri P."/>
            <person name="Cox M.P."/>
            <person name="Datema E."/>
            <person name="de Vries R.P."/>
            <person name="Dhillon B."/>
            <person name="Ganley A.R."/>
            <person name="Griffiths S.A."/>
            <person name="Guo Y."/>
            <person name="Hamelin R.C."/>
            <person name="Henrissat B."/>
            <person name="Kabir M.S."/>
            <person name="Jashni M.K."/>
            <person name="Kema G."/>
            <person name="Klaubauf S."/>
            <person name="Lapidus A."/>
            <person name="Levasseur A."/>
            <person name="Lindquist E."/>
            <person name="Mehrabi R."/>
            <person name="Ohm R.A."/>
            <person name="Owen T.J."/>
            <person name="Salamov A."/>
            <person name="Schwelm A."/>
            <person name="Schijlen E."/>
            <person name="Sun H."/>
            <person name="van den Burg H.A."/>
            <person name="van Ham R.C.H.J."/>
            <person name="Zhang S."/>
            <person name="Goodwin S.B."/>
            <person name="Grigoriev I.V."/>
            <person name="Collemare J."/>
            <person name="Bradshaw R.E."/>
        </authorList>
    </citation>
    <scope>NUCLEOTIDE SEQUENCE [LARGE SCALE GENOMIC DNA]</scope>
    <source>
        <strain evidence="3">NZE10 / CBS 128990</strain>
    </source>
</reference>
<dbReference type="HOGENOM" id="CLU_559002_0_0_1"/>
<dbReference type="AlphaFoldDB" id="M2YKQ2"/>
<dbReference type="Proteomes" id="UP000016933">
    <property type="component" value="Unassembled WGS sequence"/>
</dbReference>
<evidence type="ECO:0000256" key="1">
    <source>
        <dbReference type="SAM" id="MobiDB-lite"/>
    </source>
</evidence>
<proteinExistence type="predicted"/>
<name>M2YKQ2_DOTSN</name>